<dbReference type="GO" id="GO:0005680">
    <property type="term" value="C:anaphase-promoting complex"/>
    <property type="evidence" value="ECO:0007669"/>
    <property type="project" value="InterPro"/>
</dbReference>
<feature type="compositionally biased region" description="Low complexity" evidence="6">
    <location>
        <begin position="391"/>
        <end position="405"/>
    </location>
</feature>
<dbReference type="FunFam" id="1.25.10.10:FF:000400">
    <property type="entry name" value="20S cyclosome subunit (APC1/BimE), putative"/>
    <property type="match status" value="1"/>
</dbReference>
<dbReference type="Pfam" id="PF12859">
    <property type="entry name" value="ANAPC1"/>
    <property type="match status" value="1"/>
</dbReference>
<dbReference type="Proteomes" id="UP001150904">
    <property type="component" value="Unassembled WGS sequence"/>
</dbReference>
<evidence type="ECO:0000256" key="5">
    <source>
        <dbReference type="ARBA" id="ARBA00023306"/>
    </source>
</evidence>
<keyword evidence="9" id="KW-1185">Reference proteome</keyword>
<name>A0A9W9JJZ4_9EURO</name>
<dbReference type="GO" id="GO:0060090">
    <property type="term" value="F:molecular adaptor activity"/>
    <property type="evidence" value="ECO:0007669"/>
    <property type="project" value="TreeGrafter"/>
</dbReference>
<comment type="caution">
    <text evidence="8">The sequence shown here is derived from an EMBL/GenBank/DDBJ whole genome shotgun (WGS) entry which is preliminary data.</text>
</comment>
<dbReference type="GO" id="GO:0031145">
    <property type="term" value="P:anaphase-promoting complex-dependent catabolic process"/>
    <property type="evidence" value="ECO:0007669"/>
    <property type="project" value="TreeGrafter"/>
</dbReference>
<accession>A0A9W9JJZ4</accession>
<evidence type="ECO:0000313" key="8">
    <source>
        <dbReference type="EMBL" id="KAJ5198350.1"/>
    </source>
</evidence>
<dbReference type="RefSeq" id="XP_058306778.1">
    <property type="nucleotide sequence ID" value="XM_058454529.1"/>
</dbReference>
<dbReference type="FunFam" id="1.25.10.10:FF:000217">
    <property type="entry name" value="20S cyclosome subunit (APC1/BimE)"/>
    <property type="match status" value="1"/>
</dbReference>
<reference evidence="8" key="1">
    <citation type="submission" date="2022-12" db="EMBL/GenBank/DDBJ databases">
        <authorList>
            <person name="Petersen C."/>
        </authorList>
    </citation>
    <scope>NUCLEOTIDE SEQUENCE</scope>
    <source>
        <strain evidence="8">IBT 15544</strain>
    </source>
</reference>
<feature type="region of interest" description="Disordered" evidence="6">
    <location>
        <begin position="289"/>
        <end position="310"/>
    </location>
</feature>
<dbReference type="PANTHER" id="PTHR12827:SF3">
    <property type="entry name" value="ANAPHASE-PROMOTING COMPLEX SUBUNIT 1"/>
    <property type="match status" value="1"/>
</dbReference>
<dbReference type="GO" id="GO:0007091">
    <property type="term" value="P:metaphase/anaphase transition of mitotic cell cycle"/>
    <property type="evidence" value="ECO:0007669"/>
    <property type="project" value="TreeGrafter"/>
</dbReference>
<dbReference type="GeneID" id="83181830"/>
<dbReference type="OrthoDB" id="26401at2759"/>
<reference evidence="8" key="2">
    <citation type="journal article" date="2023" name="IMA Fungus">
        <title>Comparative genomic study of the Penicillium genus elucidates a diverse pangenome and 15 lateral gene transfer events.</title>
        <authorList>
            <person name="Petersen C."/>
            <person name="Sorensen T."/>
            <person name="Nielsen M.R."/>
            <person name="Sondergaard T.E."/>
            <person name="Sorensen J.L."/>
            <person name="Fitzpatrick D.A."/>
            <person name="Frisvad J.C."/>
            <person name="Nielsen K.L."/>
        </authorList>
    </citation>
    <scope>NUCLEOTIDE SEQUENCE</scope>
    <source>
        <strain evidence="8">IBT 15544</strain>
    </source>
</reference>
<keyword evidence="2" id="KW-0132">Cell division</keyword>
<feature type="region of interest" description="Disordered" evidence="6">
    <location>
        <begin position="362"/>
        <end position="429"/>
    </location>
</feature>
<evidence type="ECO:0000259" key="7">
    <source>
        <dbReference type="Pfam" id="PF12859"/>
    </source>
</evidence>
<evidence type="ECO:0000256" key="1">
    <source>
        <dbReference type="ARBA" id="ARBA00010547"/>
    </source>
</evidence>
<feature type="compositionally biased region" description="Basic and acidic residues" evidence="6">
    <location>
        <begin position="362"/>
        <end position="376"/>
    </location>
</feature>
<keyword evidence="3" id="KW-0677">Repeat</keyword>
<gene>
    <name evidence="8" type="ORF">N7498_007467</name>
</gene>
<dbReference type="EMBL" id="JAPQKR010000014">
    <property type="protein sequence ID" value="KAJ5198350.1"/>
    <property type="molecule type" value="Genomic_DNA"/>
</dbReference>
<organism evidence="8 9">
    <name type="scientific">Penicillium cinerascens</name>
    <dbReference type="NCBI Taxonomy" id="70096"/>
    <lineage>
        <taxon>Eukaryota</taxon>
        <taxon>Fungi</taxon>
        <taxon>Dikarya</taxon>
        <taxon>Ascomycota</taxon>
        <taxon>Pezizomycotina</taxon>
        <taxon>Eurotiomycetes</taxon>
        <taxon>Eurotiomycetidae</taxon>
        <taxon>Eurotiales</taxon>
        <taxon>Aspergillaceae</taxon>
        <taxon>Penicillium</taxon>
    </lineage>
</organism>
<evidence type="ECO:0000313" key="9">
    <source>
        <dbReference type="Proteomes" id="UP001150904"/>
    </source>
</evidence>
<dbReference type="Gene3D" id="1.25.10.10">
    <property type="entry name" value="Leucine-rich Repeat Variant"/>
    <property type="match status" value="3"/>
</dbReference>
<feature type="compositionally biased region" description="Low complexity" evidence="6">
    <location>
        <begin position="289"/>
        <end position="301"/>
    </location>
</feature>
<feature type="region of interest" description="Disordered" evidence="6">
    <location>
        <begin position="206"/>
        <end position="226"/>
    </location>
</feature>
<dbReference type="InterPro" id="IPR024990">
    <property type="entry name" value="Apc1"/>
</dbReference>
<dbReference type="PANTHER" id="PTHR12827">
    <property type="entry name" value="MEIOTIC CHECKPOINT REGULATOR TSG24 FAMILY MEMBER"/>
    <property type="match status" value="1"/>
</dbReference>
<feature type="domain" description="Anaphase-promoting complex subunit 1 N-terminal" evidence="7">
    <location>
        <begin position="29"/>
        <end position="828"/>
    </location>
</feature>
<protein>
    <recommendedName>
        <fullName evidence="7">Anaphase-promoting complex subunit 1 N-terminal domain-containing protein</fullName>
    </recommendedName>
</protein>
<feature type="region of interest" description="Disordered" evidence="6">
    <location>
        <begin position="96"/>
        <end position="140"/>
    </location>
</feature>
<dbReference type="InterPro" id="IPR011989">
    <property type="entry name" value="ARM-like"/>
</dbReference>
<dbReference type="InterPro" id="IPR049255">
    <property type="entry name" value="Apc1_N"/>
</dbReference>
<comment type="similarity">
    <text evidence="1">Belongs to the APC1 family.</text>
</comment>
<dbReference type="GO" id="GO:0070979">
    <property type="term" value="P:protein K11-linked ubiquitination"/>
    <property type="evidence" value="ECO:0007669"/>
    <property type="project" value="TreeGrafter"/>
</dbReference>
<keyword evidence="5" id="KW-0131">Cell cycle</keyword>
<evidence type="ECO:0000256" key="4">
    <source>
        <dbReference type="ARBA" id="ARBA00022776"/>
    </source>
</evidence>
<keyword evidence="4" id="KW-0498">Mitosis</keyword>
<evidence type="ECO:0000256" key="3">
    <source>
        <dbReference type="ARBA" id="ARBA00022737"/>
    </source>
</evidence>
<sequence length="2085" mass="230090">MASTRSLGLHEPSAVSYLVSEGILPPDPSQDQYSWTTCVDENGLTGPVDDELVWTKHCVVWSRAGMVKRVFRLDSEKEDIRHALFTQFTAGHVKRSVHDNTGNSTSERLRTVGAGTNTRAGQGKRHGNESRSTNSDSTLDLHGDARVAVITPHQVNEKMSRALVVVLKSQAHIFFVAGTSHTIPLPFEVESVFATPRGLLFQRKIPEENPRPQHPPAPPNSFLTSSLFDPRASQTLDIPPAPTKGKRPSLKLSALRSSTWAPKSNSGSDLPRVFSLIDPHSEMGLVVTSQSSQGLSSSVNSTKRRPSGLDVLDPADEIVYISPKDELSSSSQISKNGPLILVVTTNTTTGLHTVWTARYRDDEHGSSAKEKARRYTEGTQSKRRSSHYGITTGATTPAARPSAARESFGPWTENRVPSQQTESKNDPEEDLVSRVAQDFGDVGVPLKTSRRVSSLLARTDLATGQDRITFSDLATGSQSSTAPHGGLRQSIGAGSMRGSFGFNPRASLPPATGSVYSTAGSFIDAPVDRLLEELNNDVLSEGFENIALRESASGLPEELLLTKVESFSSMFSGNFRGSSQQTSSRHLKVCTLCSSDYGNIQNGNAASVAVCIVDQDSQTMSVVNLRAERVAVSKKQRMATSKKTASERRPLLVNATGIQHVPNVWDVSRVSDGETSRILTLSVSENGQRELSLQTLWGSPTKVDIPVPLQLYEPHGISAGKLVSRPRESGVNRVVADPDLVLSAFDHGCSRGKIDLVDTKKQRHSIQIRMEPRNDLVKKVLRVCRFALRDAEKAGDGILVAWWEVMKWLKEKEDVENDLEWTAMVMVLFSLAVPFTKQPPPQTPAKRTRRKKGLLRSSSGSYVDLESWEAMLDLESGPSGVTAPWMMGSSWGWIVEQDAIEDLAARDASRTPKSEQPNANRSTYRHNSYLTRCISLTREFLQSPQGARASGRDGYLPISGAFPENTRCTALGTVLVGLQLLREEQKLSTCDTEESQRPLGLLIPILAQLGGWLGWQSWKWTEDSYFGTEMASMERWQFEDTRISQLNVPAEPFPPPSIFAFLMKAARQVSTPFITLLDIVSASDRTPRKGRMWQECFNITPRSLALNGFLVDVHNVTTPLEKIKLLHRWGFTKSIIDTFPEGVSAPLYEAVMQCQIDASTSWNATLLELIDREDLYMSMNPVHTHTFAPPQHSAVSHESVRDFHHISSSALEIDAINAFEASAEADRFLVTRLVFREDKRFLEAARLLNQSKAPVADCVPEPDWTDSDLLEAQKEIVQLVSFRTLSTPAGRAMLSFSGRLPLLTEKLPIPSFSLQCVMKPSNVTVSAERTAFTEEKVCWAFFHNGVSTGLAISKGSKGIDTSWILFNKPQDLTNRHAGFLLALGLNGHLKSLAKWVAFKYLTPKHTMTSIGLLLGLSASYLGTMDTLITRLLSVHVTRMLPLGAAELNLSSLTQTAGIMGIGLLYCGSQHRRMSEVMLSEIENAEQDEQSTSQEDLRDEGYRLAAGFALGLINLGKGKDLRGMRDMHIVERLLAIAVGTKNVDLAHVLDRATAGATVAIAIIFMKTNDSVLAHKIDIPDTTVRFDYVRPDLFLLRTLARHLIMWDSIEPNVEWINASLPKVYRRRARLTKVCQLRSEDMPFFNILAGLCFALGLRYAGSGQTQARDLLLFYLDQFIRICRLPMMNYDAKLARNSVRNCQDIVSLSAAAVMAGTGDLALFRRLRSLHGRIDPDTPYGSHMAAHMAIGMLFLGGGSYTLGTSDLAVAMLLCAFYPIFPTTVLDNKCHLQAFRHLWVLAAEPRCLVPRDLDSRRPISIPINITSHDGSIRTVSAPCLLPDPSGIMRIEIRGPDHWPLVLDFSQNDALRDKFRHGDPSVYLRRKATYTPSGTSVSVFASTLTGLSEAQDILSTTAAGASNPAKGLPPSAWPNRTAQLSGSLSAATTPSQSPWDWIFHLLSLQGLDIRERSLVLPSSFPSPFPRISTQLVSAPPWLRTSAVDARLALSNTVRNIVQSARGRGADPDQFRDRVWQLRLLFDWLDRVQSGDEPDALSGQLQQMQQASSLWLRRDFVEEARWQVWGVQIEDQG</sequence>
<dbReference type="GO" id="GO:0051301">
    <property type="term" value="P:cell division"/>
    <property type="evidence" value="ECO:0007669"/>
    <property type="project" value="UniProtKB-KW"/>
</dbReference>
<evidence type="ECO:0000256" key="2">
    <source>
        <dbReference type="ARBA" id="ARBA00022618"/>
    </source>
</evidence>
<evidence type="ECO:0000256" key="6">
    <source>
        <dbReference type="SAM" id="MobiDB-lite"/>
    </source>
</evidence>
<proteinExistence type="inferred from homology"/>